<gene>
    <name evidence="1" type="ORF">SJ05684_c10300</name>
</gene>
<dbReference type="EMBL" id="CP023067">
    <property type="protein sequence ID" value="ASY62488.1"/>
    <property type="molecule type" value="Genomic_DNA"/>
</dbReference>
<dbReference type="STRING" id="716928.GCA_000261485_04795"/>
<accession>A0A249P9A1</accession>
<organism evidence="1 2">
    <name type="scientific">Sinorhizobium sojae CCBAU 05684</name>
    <dbReference type="NCBI Taxonomy" id="716928"/>
    <lineage>
        <taxon>Bacteria</taxon>
        <taxon>Pseudomonadati</taxon>
        <taxon>Pseudomonadota</taxon>
        <taxon>Alphaproteobacteria</taxon>
        <taxon>Hyphomicrobiales</taxon>
        <taxon>Rhizobiaceae</taxon>
        <taxon>Sinorhizobium/Ensifer group</taxon>
        <taxon>Sinorhizobium</taxon>
    </lineage>
</organism>
<sequence length="48" mass="5494">MIAMTFRYRLLASGRYEVLRADGFIMGVFGTRDQAETYCDQKNAEAAR</sequence>
<dbReference type="KEGG" id="esj:SJ05684_c10300"/>
<dbReference type="Proteomes" id="UP000217211">
    <property type="component" value="Chromosome"/>
</dbReference>
<dbReference type="AlphaFoldDB" id="A0A249P9A1"/>
<keyword evidence="2" id="KW-1185">Reference proteome</keyword>
<proteinExistence type="predicted"/>
<protein>
    <submittedName>
        <fullName evidence="1">Uncharacterized protein</fullName>
    </submittedName>
</protein>
<evidence type="ECO:0000313" key="1">
    <source>
        <dbReference type="EMBL" id="ASY62488.1"/>
    </source>
</evidence>
<name>A0A249P9A1_9HYPH</name>
<reference evidence="1 2" key="1">
    <citation type="submission" date="2017-08" db="EMBL/GenBank/DDBJ databases">
        <title>Multipartite genome sequences of Sinorhizobium species nodulating soybeans.</title>
        <authorList>
            <person name="Tian C.F."/>
        </authorList>
    </citation>
    <scope>NUCLEOTIDE SEQUENCE [LARGE SCALE GENOMIC DNA]</scope>
    <source>
        <strain evidence="1 2">CCBAU 05684</strain>
    </source>
</reference>
<evidence type="ECO:0000313" key="2">
    <source>
        <dbReference type="Proteomes" id="UP000217211"/>
    </source>
</evidence>